<organism evidence="7 8">
    <name type="scientific">Kaistia hirudinis</name>
    <dbReference type="NCBI Taxonomy" id="1293440"/>
    <lineage>
        <taxon>Bacteria</taxon>
        <taxon>Pseudomonadati</taxon>
        <taxon>Pseudomonadota</taxon>
        <taxon>Alphaproteobacteria</taxon>
        <taxon>Hyphomicrobiales</taxon>
        <taxon>Kaistiaceae</taxon>
        <taxon>Kaistia</taxon>
    </lineage>
</organism>
<evidence type="ECO:0000256" key="1">
    <source>
        <dbReference type="ARBA" id="ARBA00022723"/>
    </source>
</evidence>
<dbReference type="InterPro" id="IPR001365">
    <property type="entry name" value="A_deaminase_dom"/>
</dbReference>
<evidence type="ECO:0000256" key="5">
    <source>
        <dbReference type="HAMAP-Rule" id="MF_01962"/>
    </source>
</evidence>
<keyword evidence="4 5" id="KW-0546">Nucleotide metabolism</keyword>
<protein>
    <recommendedName>
        <fullName evidence="5">Adenine deaminase</fullName>
        <shortName evidence="5">ADE</shortName>
        <ecNumber evidence="5">3.5.4.2</ecNumber>
    </recommendedName>
    <alternativeName>
        <fullName evidence="5">Adenine aminohydrolase</fullName>
        <shortName evidence="5">AAH</shortName>
    </alternativeName>
</protein>
<dbReference type="RefSeq" id="WP_183397848.1">
    <property type="nucleotide sequence ID" value="NZ_JACIDS010000002.1"/>
</dbReference>
<dbReference type="NCBIfam" id="TIGR01430">
    <property type="entry name" value="aden_deam"/>
    <property type="match status" value="1"/>
</dbReference>
<feature type="binding site" evidence="5">
    <location>
        <position position="190"/>
    </location>
    <ligand>
        <name>Zn(2+)</name>
        <dbReference type="ChEBI" id="CHEBI:29105"/>
        <note>catalytic</note>
    </ligand>
</feature>
<dbReference type="GO" id="GO:0043103">
    <property type="term" value="P:hypoxanthine salvage"/>
    <property type="evidence" value="ECO:0007669"/>
    <property type="project" value="UniProtKB-UniRule"/>
</dbReference>
<evidence type="ECO:0000259" key="6">
    <source>
        <dbReference type="Pfam" id="PF00962"/>
    </source>
</evidence>
<gene>
    <name evidence="7" type="ORF">GGR25_001199</name>
</gene>
<feature type="domain" description="Adenosine deaminase" evidence="6">
    <location>
        <begin position="6"/>
        <end position="324"/>
    </location>
</feature>
<evidence type="ECO:0000256" key="4">
    <source>
        <dbReference type="ARBA" id="ARBA00023080"/>
    </source>
</evidence>
<dbReference type="InterPro" id="IPR028892">
    <property type="entry name" value="ADE"/>
</dbReference>
<dbReference type="AlphaFoldDB" id="A0A840AIZ2"/>
<dbReference type="InterPro" id="IPR006330">
    <property type="entry name" value="Ado/ade_deaminase"/>
</dbReference>
<reference evidence="7 8" key="1">
    <citation type="submission" date="2020-08" db="EMBL/GenBank/DDBJ databases">
        <title>Genomic Encyclopedia of Type Strains, Phase IV (KMG-IV): sequencing the most valuable type-strain genomes for metagenomic binning, comparative biology and taxonomic classification.</title>
        <authorList>
            <person name="Goeker M."/>
        </authorList>
    </citation>
    <scope>NUCLEOTIDE SEQUENCE [LARGE SCALE GENOMIC DNA]</scope>
    <source>
        <strain evidence="7 8">DSM 25966</strain>
    </source>
</reference>
<dbReference type="EC" id="3.5.4.2" evidence="5"/>
<comment type="cofactor">
    <cofactor evidence="5">
        <name>Zn(2+)</name>
        <dbReference type="ChEBI" id="CHEBI:29105"/>
    </cofactor>
    <text evidence="5">Binds 1 zinc ion per subunit.</text>
</comment>
<keyword evidence="3 5" id="KW-0862">Zinc</keyword>
<dbReference type="PANTHER" id="PTHR43114">
    <property type="entry name" value="ADENINE DEAMINASE"/>
    <property type="match status" value="1"/>
</dbReference>
<dbReference type="Gene3D" id="3.20.20.140">
    <property type="entry name" value="Metal-dependent hydrolases"/>
    <property type="match status" value="1"/>
</dbReference>
<keyword evidence="8" id="KW-1185">Reference proteome</keyword>
<dbReference type="GO" id="GO:0008270">
    <property type="term" value="F:zinc ion binding"/>
    <property type="evidence" value="ECO:0007669"/>
    <property type="project" value="UniProtKB-UniRule"/>
</dbReference>
<dbReference type="HAMAP" id="MF_01962">
    <property type="entry name" value="Adenine_deaminase"/>
    <property type="match status" value="1"/>
</dbReference>
<dbReference type="PANTHER" id="PTHR43114:SF6">
    <property type="entry name" value="ADENINE DEAMINASE"/>
    <property type="match status" value="1"/>
</dbReference>
<keyword evidence="1 5" id="KW-0479">Metal-binding</keyword>
<comment type="function">
    <text evidence="5">Catalyzes the hydrolytic deamination of adenine to hypoxanthine. Plays an important role in the purine salvage pathway and in nitrogen catabolism.</text>
</comment>
<dbReference type="EMBL" id="JACIDS010000002">
    <property type="protein sequence ID" value="MBB3930160.1"/>
    <property type="molecule type" value="Genomic_DNA"/>
</dbReference>
<keyword evidence="2 5" id="KW-0378">Hydrolase</keyword>
<sequence>MTAAIPKVELHCHVEGAARPALVRRVAARHGIDLTGLFDEKGDYVWHDFTSFLGAYDRASSVFRTPEDFRDLTFDHFTAIAAEGAIYGEVFISADHAYASGLTYADYVEGLAAGIRDAEAESGIVGRLVATGVRHLGPDRVLAAAITAAEQPHPLVTGFGVAGDERMHHQSDFSEAFRIAGEAGLGLTAHAGELCGPESVTAALDNLPISRIGHGVRAIEDPALVERIAAEGIVLELCPGSNVALGLYPDIASHPFRRLMEAGVAVTVSSDDPPYFGSSIGAEYDWLQRDQAFTDAELLAIGRTALAAAFVDEATRSRLEQRLNNAANGGSES</sequence>
<comment type="similarity">
    <text evidence="5">Belongs to the metallo-dependent hydrolases superfamily. Adenosine and AMP deaminases family. Adenine deaminase type 2 subfamily.</text>
</comment>
<feature type="binding site" evidence="5">
    <location>
        <position position="11"/>
    </location>
    <ligand>
        <name>Zn(2+)</name>
        <dbReference type="ChEBI" id="CHEBI:29105"/>
        <note>catalytic</note>
    </ligand>
</feature>
<evidence type="ECO:0000313" key="8">
    <source>
        <dbReference type="Proteomes" id="UP000553963"/>
    </source>
</evidence>
<name>A0A840AIZ2_9HYPH</name>
<feature type="binding site" evidence="5">
    <location>
        <position position="272"/>
    </location>
    <ligand>
        <name>substrate</name>
    </ligand>
</feature>
<dbReference type="SUPFAM" id="SSF51556">
    <property type="entry name" value="Metallo-dependent hydrolases"/>
    <property type="match status" value="1"/>
</dbReference>
<proteinExistence type="inferred from homology"/>
<dbReference type="NCBIfam" id="NF006848">
    <property type="entry name" value="PRK09358.1-3"/>
    <property type="match status" value="1"/>
</dbReference>
<feature type="active site" description="Proton donor" evidence="5">
    <location>
        <position position="193"/>
    </location>
</feature>
<evidence type="ECO:0000256" key="2">
    <source>
        <dbReference type="ARBA" id="ARBA00022801"/>
    </source>
</evidence>
<dbReference type="GO" id="GO:0000034">
    <property type="term" value="F:adenine deaminase activity"/>
    <property type="evidence" value="ECO:0007669"/>
    <property type="project" value="UniProtKB-UniRule"/>
</dbReference>
<feature type="binding site" evidence="5">
    <location>
        <position position="13"/>
    </location>
    <ligand>
        <name>Zn(2+)</name>
        <dbReference type="ChEBI" id="CHEBI:29105"/>
        <note>catalytic</note>
    </ligand>
</feature>
<dbReference type="GO" id="GO:0009117">
    <property type="term" value="P:nucleotide metabolic process"/>
    <property type="evidence" value="ECO:0007669"/>
    <property type="project" value="UniProtKB-KW"/>
</dbReference>
<feature type="site" description="Important for catalytic activity" evidence="5">
    <location>
        <position position="214"/>
    </location>
</feature>
<dbReference type="Proteomes" id="UP000553963">
    <property type="component" value="Unassembled WGS sequence"/>
</dbReference>
<evidence type="ECO:0000256" key="3">
    <source>
        <dbReference type="ARBA" id="ARBA00022833"/>
    </source>
</evidence>
<comment type="caution">
    <text evidence="7">The sequence shown here is derived from an EMBL/GenBank/DDBJ whole genome shotgun (WGS) entry which is preliminary data.</text>
</comment>
<dbReference type="Pfam" id="PF00962">
    <property type="entry name" value="A_deaminase"/>
    <property type="match status" value="1"/>
</dbReference>
<feature type="binding site" evidence="5">
    <location>
        <position position="271"/>
    </location>
    <ligand>
        <name>Zn(2+)</name>
        <dbReference type="ChEBI" id="CHEBI:29105"/>
        <note>catalytic</note>
    </ligand>
</feature>
<evidence type="ECO:0000313" key="7">
    <source>
        <dbReference type="EMBL" id="MBB3930160.1"/>
    </source>
</evidence>
<comment type="catalytic activity">
    <reaction evidence="5">
        <text>adenine + H2O + H(+) = hypoxanthine + NH4(+)</text>
        <dbReference type="Rhea" id="RHEA:23688"/>
        <dbReference type="ChEBI" id="CHEBI:15377"/>
        <dbReference type="ChEBI" id="CHEBI:15378"/>
        <dbReference type="ChEBI" id="CHEBI:16708"/>
        <dbReference type="ChEBI" id="CHEBI:17368"/>
        <dbReference type="ChEBI" id="CHEBI:28938"/>
        <dbReference type="EC" id="3.5.4.2"/>
    </reaction>
</comment>
<accession>A0A840AIZ2</accession>
<dbReference type="InterPro" id="IPR032466">
    <property type="entry name" value="Metal_Hydrolase"/>
</dbReference>
<dbReference type="GO" id="GO:0006146">
    <property type="term" value="P:adenine catabolic process"/>
    <property type="evidence" value="ECO:0007669"/>
    <property type="project" value="UniProtKB-UniRule"/>
</dbReference>